<feature type="compositionally biased region" description="Basic and acidic residues" evidence="3">
    <location>
        <begin position="317"/>
        <end position="331"/>
    </location>
</feature>
<evidence type="ECO:0000256" key="1">
    <source>
        <dbReference type="ARBA" id="ARBA00023054"/>
    </source>
</evidence>
<name>A0ABM1L716_GEKJA</name>
<feature type="compositionally biased region" description="Polar residues" evidence="3">
    <location>
        <begin position="128"/>
        <end position="139"/>
    </location>
</feature>
<dbReference type="Proteomes" id="UP000694871">
    <property type="component" value="Unplaced"/>
</dbReference>
<feature type="region of interest" description="Disordered" evidence="3">
    <location>
        <begin position="188"/>
        <end position="239"/>
    </location>
</feature>
<reference evidence="6" key="1">
    <citation type="submission" date="2025-08" db="UniProtKB">
        <authorList>
            <consortium name="RefSeq"/>
        </authorList>
    </citation>
    <scope>IDENTIFICATION</scope>
</reference>
<feature type="compositionally biased region" description="Basic and acidic residues" evidence="3">
    <location>
        <begin position="365"/>
        <end position="385"/>
    </location>
</feature>
<evidence type="ECO:0000256" key="2">
    <source>
        <dbReference type="SAM" id="Coils"/>
    </source>
</evidence>
<dbReference type="Pfam" id="PF15665">
    <property type="entry name" value="FAM184"/>
    <property type="match status" value="1"/>
</dbReference>
<keyword evidence="5" id="KW-1185">Reference proteome</keyword>
<dbReference type="PANTHER" id="PTHR18870">
    <property type="entry name" value="PROTEIN TAG-278-RELATED"/>
    <property type="match status" value="1"/>
</dbReference>
<feature type="region of interest" description="Disordered" evidence="3">
    <location>
        <begin position="816"/>
        <end position="835"/>
    </location>
</feature>
<feature type="region of interest" description="Disordered" evidence="3">
    <location>
        <begin position="74"/>
        <end position="140"/>
    </location>
</feature>
<feature type="compositionally biased region" description="Basic and acidic residues" evidence="3">
    <location>
        <begin position="922"/>
        <end position="933"/>
    </location>
</feature>
<dbReference type="InterPro" id="IPR039478">
    <property type="entry name" value="FAM184A/B_N"/>
</dbReference>
<feature type="coiled-coil region" evidence="2">
    <location>
        <begin position="159"/>
        <end position="186"/>
    </location>
</feature>
<feature type="compositionally biased region" description="Basic and acidic residues" evidence="3">
    <location>
        <begin position="74"/>
        <end position="111"/>
    </location>
</feature>
<feature type="domain" description="Protein FAM184A/B N-terminal" evidence="4">
    <location>
        <begin position="12"/>
        <end position="136"/>
    </location>
</feature>
<sequence>MAPLPPNSPQSVIYALNMKNDEHEASIQALKEAHQEEIQHILAETREAALHYKRKVEKEQELRQRIQTLEKALEQRRPLKEEASTEFTTFRKQEDKREPSTESERAKEEISLPKGMLHMKPDPENRVRTSNQGSDSLLNEQGEKLNIKGILNEKGSLEMWTLIRETEALKQENQKLAEEYAKKACQLQASHEGDKETWRKVKQQSPADSCQEWQPRETEEQRGNIEAREAASQQQMRKLEADLETRGQRISELKKHSQKLKETMQDLELQLKEAQEVTVESRRTIKTLEEELAIAKERLLLQENEILQKTEAMEKVLDSQSKARDEVEDLKSQMPHFQQVLLSKQSPGGKDPQPRGNSGAETEALIDRHREELRKTKQGSKEEKMLLKEQLAKGLEDLVRKKQAFELKAAQAATDAARKKMQKEVQAQLEELKKKHEKEIRQLQREKDAIHGKLQDCSQESQDASVQPKNVSRQYKSRTKSREQSAAPSSTRNEEKRSEMNAAASGSDSGRALKREDEEALASFQKEKAKEIQALQEEWSSQKAELQAQVAKLQQTVEQQASRFQEALGEQNRQSGKEKEKLLQKLQDTVQQSQDIKAQLEASHQMAINLLEKSKNQELKEAEEHWKKESNESFKVQQDSYRREVQALEEKAREALQRELEKRRQRQSSLTESLRTELAEQQASCVAHKQEKDELQEELRNMMVLKRQQEEENHDQIQTLKDEVVKCQNEICGLKKENALLKDTLDLLRADAALQKQTSGQLQEPEGQHRRFKELEETPRKKDPWPEDLHLISCLQEKLSEKEEMIKELMDGRQLQPPFVSSTKPHRNRSFSFNTNPSTCLAPVAKQKKKMDDMPSRIVSVPDLASYAKSFLSGDLRPKRNPPQITKSTSLDQNPVCVRVCYPPVQALETKPGPCLQSNETAKPKDAQKLDPRPQEWFTKYFSF</sequence>
<feature type="compositionally biased region" description="Polar residues" evidence="3">
    <location>
        <begin position="456"/>
        <end position="474"/>
    </location>
</feature>
<feature type="coiled-coil region" evidence="2">
    <location>
        <begin position="529"/>
        <end position="712"/>
    </location>
</feature>
<dbReference type="PANTHER" id="PTHR18870:SF8">
    <property type="entry name" value="PROTEIN FAM184B"/>
    <property type="match status" value="1"/>
</dbReference>
<organism evidence="5 6">
    <name type="scientific">Gekko japonicus</name>
    <name type="common">Schlegel's Japanese gecko</name>
    <dbReference type="NCBI Taxonomy" id="146911"/>
    <lineage>
        <taxon>Eukaryota</taxon>
        <taxon>Metazoa</taxon>
        <taxon>Chordata</taxon>
        <taxon>Craniata</taxon>
        <taxon>Vertebrata</taxon>
        <taxon>Euteleostomi</taxon>
        <taxon>Lepidosauria</taxon>
        <taxon>Squamata</taxon>
        <taxon>Bifurcata</taxon>
        <taxon>Gekkota</taxon>
        <taxon>Gekkonidae</taxon>
        <taxon>Gekkoninae</taxon>
        <taxon>Gekko</taxon>
    </lineage>
</organism>
<feature type="compositionally biased region" description="Polar residues" evidence="3">
    <location>
        <begin position="203"/>
        <end position="212"/>
    </location>
</feature>
<protein>
    <submittedName>
        <fullName evidence="6">Protein FAM184B</fullName>
    </submittedName>
</protein>
<feature type="region of interest" description="Disordered" evidence="3">
    <location>
        <begin position="912"/>
        <end position="933"/>
    </location>
</feature>
<dbReference type="GeneID" id="107123090"/>
<evidence type="ECO:0000256" key="3">
    <source>
        <dbReference type="SAM" id="MobiDB-lite"/>
    </source>
</evidence>
<proteinExistence type="predicted"/>
<accession>A0ABM1L716</accession>
<dbReference type="RefSeq" id="XP_015281753.1">
    <property type="nucleotide sequence ID" value="XM_015426267.1"/>
</dbReference>
<evidence type="ECO:0000259" key="4">
    <source>
        <dbReference type="Pfam" id="PF15665"/>
    </source>
</evidence>
<feature type="region of interest" description="Disordered" evidence="3">
    <location>
        <begin position="756"/>
        <end position="783"/>
    </location>
</feature>
<gene>
    <name evidence="6" type="primary">FAM184B</name>
</gene>
<feature type="region of interest" description="Disordered" evidence="3">
    <location>
        <begin position="317"/>
        <end position="385"/>
    </location>
</feature>
<evidence type="ECO:0000313" key="5">
    <source>
        <dbReference type="Proteomes" id="UP000694871"/>
    </source>
</evidence>
<feature type="compositionally biased region" description="Basic and acidic residues" evidence="3">
    <location>
        <begin position="430"/>
        <end position="454"/>
    </location>
</feature>
<feature type="compositionally biased region" description="Basic and acidic residues" evidence="3">
    <location>
        <begin position="214"/>
        <end position="229"/>
    </location>
</feature>
<keyword evidence="1 2" id="KW-0175">Coiled coil</keyword>
<feature type="region of interest" description="Disordered" evidence="3">
    <location>
        <begin position="408"/>
        <end position="525"/>
    </location>
</feature>
<evidence type="ECO:0000313" key="6">
    <source>
        <dbReference type="RefSeq" id="XP_015281753.1"/>
    </source>
</evidence>
<feature type="compositionally biased region" description="Basic and acidic residues" evidence="3">
    <location>
        <begin position="766"/>
        <end position="783"/>
    </location>
</feature>